<dbReference type="RefSeq" id="WP_307149403.1">
    <property type="nucleotide sequence ID" value="NZ_JAUSTU010000004.1"/>
</dbReference>
<dbReference type="SUPFAM" id="SSF56281">
    <property type="entry name" value="Metallo-hydrolase/oxidoreductase"/>
    <property type="match status" value="1"/>
</dbReference>
<protein>
    <submittedName>
        <fullName evidence="1">Glyoxylase-like metal-dependent hydrolase (Beta-lactamase superfamily II)</fullName>
    </submittedName>
</protein>
<evidence type="ECO:0000313" key="1">
    <source>
        <dbReference type="EMBL" id="MDQ0154812.1"/>
    </source>
</evidence>
<dbReference type="InterPro" id="IPR036866">
    <property type="entry name" value="RibonucZ/Hydroxyglut_hydro"/>
</dbReference>
<keyword evidence="2" id="KW-1185">Reference proteome</keyword>
<sequence length="207" mass="23925">MLEIQEINGVVCARGTTNPSRGSIDISAVDFCAEDGEYPLYRQIVWGGREAFTAQPLPNFFQSRTSKWEAIYTPDHAFDHVALLNHDKGMLFSGDLYVKPRPKVMLSFESVPVIMDSIRKVLTYDFAEMFCSHAGYVHNGKEMLRKKLDYMENMSEQIIDLYKHGLSDKEIQEKLMPDTNPIIQLSDHEWDTMHFITSVLNHYRNKQ</sequence>
<comment type="caution">
    <text evidence="1">The sequence shown here is derived from an EMBL/GenBank/DDBJ whole genome shotgun (WGS) entry which is preliminary data.</text>
</comment>
<dbReference type="Proteomes" id="UP001231362">
    <property type="component" value="Unassembled WGS sequence"/>
</dbReference>
<gene>
    <name evidence="1" type="ORF">J2S07_001116</name>
</gene>
<reference evidence="1 2" key="1">
    <citation type="submission" date="2023-07" db="EMBL/GenBank/DDBJ databases">
        <title>Genomic Encyclopedia of Type Strains, Phase IV (KMG-IV): sequencing the most valuable type-strain genomes for metagenomic binning, comparative biology and taxonomic classification.</title>
        <authorList>
            <person name="Goeker M."/>
        </authorList>
    </citation>
    <scope>NUCLEOTIDE SEQUENCE [LARGE SCALE GENOMIC DNA]</scope>
    <source>
        <strain evidence="1 2">DSM 23948</strain>
    </source>
</reference>
<evidence type="ECO:0000313" key="2">
    <source>
        <dbReference type="Proteomes" id="UP001231362"/>
    </source>
</evidence>
<organism evidence="1 2">
    <name type="scientific">Anoxybacillus andreesenii</name>
    <dbReference type="NCBI Taxonomy" id="1325932"/>
    <lineage>
        <taxon>Bacteria</taxon>
        <taxon>Bacillati</taxon>
        <taxon>Bacillota</taxon>
        <taxon>Bacilli</taxon>
        <taxon>Bacillales</taxon>
        <taxon>Anoxybacillaceae</taxon>
        <taxon>Anoxybacillus</taxon>
    </lineage>
</organism>
<dbReference type="Gene3D" id="3.60.15.10">
    <property type="entry name" value="Ribonuclease Z/Hydroxyacylglutathione hydrolase-like"/>
    <property type="match status" value="1"/>
</dbReference>
<accession>A0ABT9V1I1</accession>
<dbReference type="EMBL" id="JAUSTU010000004">
    <property type="protein sequence ID" value="MDQ0154812.1"/>
    <property type="molecule type" value="Genomic_DNA"/>
</dbReference>
<name>A0ABT9V1I1_9BACL</name>
<proteinExistence type="predicted"/>